<feature type="domain" description="AB hydrolase-1" evidence="2">
    <location>
        <begin position="24"/>
        <end position="262"/>
    </location>
</feature>
<dbReference type="GO" id="GO:0016787">
    <property type="term" value="F:hydrolase activity"/>
    <property type="evidence" value="ECO:0007669"/>
    <property type="project" value="UniProtKB-KW"/>
</dbReference>
<proteinExistence type="predicted"/>
<dbReference type="Gene3D" id="3.40.50.1820">
    <property type="entry name" value="alpha/beta hydrolase"/>
    <property type="match status" value="1"/>
</dbReference>
<feature type="compositionally biased region" description="Basic and acidic residues" evidence="1">
    <location>
        <begin position="265"/>
        <end position="278"/>
    </location>
</feature>
<evidence type="ECO:0000259" key="2">
    <source>
        <dbReference type="Pfam" id="PF00561"/>
    </source>
</evidence>
<dbReference type="PRINTS" id="PR00111">
    <property type="entry name" value="ABHYDROLASE"/>
</dbReference>
<dbReference type="InterPro" id="IPR029058">
    <property type="entry name" value="AB_hydrolase_fold"/>
</dbReference>
<evidence type="ECO:0000313" key="3">
    <source>
        <dbReference type="EMBL" id="PCR92031.1"/>
    </source>
</evidence>
<evidence type="ECO:0000256" key="1">
    <source>
        <dbReference type="SAM" id="MobiDB-lite"/>
    </source>
</evidence>
<evidence type="ECO:0000313" key="4">
    <source>
        <dbReference type="Proteomes" id="UP000219689"/>
    </source>
</evidence>
<keyword evidence="3" id="KW-0378">Hydrolase</keyword>
<comment type="caution">
    <text evidence="3">The sequence shown here is derived from an EMBL/GenBank/DDBJ whole genome shotgun (WGS) entry which is preliminary data.</text>
</comment>
<dbReference type="SUPFAM" id="SSF53474">
    <property type="entry name" value="alpha/beta-Hydrolases"/>
    <property type="match status" value="1"/>
</dbReference>
<gene>
    <name evidence="3" type="ORF">CP557_16780</name>
</gene>
<name>A0A2A5QYX1_9EURY</name>
<dbReference type="Pfam" id="PF00561">
    <property type="entry name" value="Abhydrolase_1"/>
    <property type="match status" value="1"/>
</dbReference>
<sequence>MSGTGVATIDDCRIAYRRAGTDGPPVVLCHGAGIDDATVSWRHTITALADDYRVYAIDWPEYGNSTGDVAHTLESYVDVLDGFLETLPFERVSLAGISMGGGVALGYTLANPDRVDRLALVDSYGLGERLPSALQWKVLSQVPGMTQFGKIAAGSSTRSVRMVLDNLVADADSLPDRFVDDARRKLMEPGSIRAFEAFQNNELSFSGRVATNFVDDLESLSVPTLLVHGTEDPLVPVEWSKRAAKRIPDAELDLIEDCGHWTPRERPDRFNESLREWLPDPQYSPEPEYTKAGMPGVTRATSD</sequence>
<organism evidence="3 4">
    <name type="scientific">Natrinema ejinorense</name>
    <dbReference type="NCBI Taxonomy" id="373386"/>
    <lineage>
        <taxon>Archaea</taxon>
        <taxon>Methanobacteriati</taxon>
        <taxon>Methanobacteriota</taxon>
        <taxon>Stenosarchaea group</taxon>
        <taxon>Halobacteria</taxon>
        <taxon>Halobacteriales</taxon>
        <taxon>Natrialbaceae</taxon>
        <taxon>Natrinema</taxon>
    </lineage>
</organism>
<dbReference type="AlphaFoldDB" id="A0A2A5QYX1"/>
<accession>A0A2A5QYX1</accession>
<protein>
    <submittedName>
        <fullName evidence="3">Alpha/beta hydrolase</fullName>
    </submittedName>
</protein>
<dbReference type="RefSeq" id="WP_097380961.1">
    <property type="nucleotide sequence ID" value="NZ_NXNI01000001.1"/>
</dbReference>
<dbReference type="PRINTS" id="PR00412">
    <property type="entry name" value="EPOXHYDRLASE"/>
</dbReference>
<dbReference type="Proteomes" id="UP000219689">
    <property type="component" value="Unassembled WGS sequence"/>
</dbReference>
<dbReference type="InterPro" id="IPR000639">
    <property type="entry name" value="Epox_hydrolase-like"/>
</dbReference>
<feature type="region of interest" description="Disordered" evidence="1">
    <location>
        <begin position="265"/>
        <end position="303"/>
    </location>
</feature>
<dbReference type="InterPro" id="IPR000073">
    <property type="entry name" value="AB_hydrolase_1"/>
</dbReference>
<dbReference type="OrthoDB" id="9890at2157"/>
<dbReference type="EMBL" id="NXNI01000001">
    <property type="protein sequence ID" value="PCR92031.1"/>
    <property type="molecule type" value="Genomic_DNA"/>
</dbReference>
<dbReference type="PANTHER" id="PTHR46438">
    <property type="entry name" value="ALPHA/BETA-HYDROLASES SUPERFAMILY PROTEIN"/>
    <property type="match status" value="1"/>
</dbReference>
<reference evidence="3 4" key="1">
    <citation type="submission" date="2017-09" db="EMBL/GenBank/DDBJ databases">
        <title>Genome sequences of Natrinema ejinorence JCM 13890T.</title>
        <authorList>
            <person name="Roh S.W."/>
            <person name="Kim Y.B."/>
            <person name="Kim J.Y."/>
        </authorList>
    </citation>
    <scope>NUCLEOTIDE SEQUENCE [LARGE SCALE GENOMIC DNA]</scope>
    <source>
        <strain evidence="3 4">JCM 13890</strain>
    </source>
</reference>
<keyword evidence="4" id="KW-1185">Reference proteome</keyword>
<dbReference type="PANTHER" id="PTHR46438:SF11">
    <property type="entry name" value="LIPASE-RELATED"/>
    <property type="match status" value="1"/>
</dbReference>